<gene>
    <name evidence="1" type="ORF">HMPREF9709_00820</name>
</gene>
<dbReference type="STRING" id="883114.HMPREF9709_00820"/>
<dbReference type="RefSeq" id="WP_005398202.1">
    <property type="nucleotide sequence ID" value="NZ_JH601088.1"/>
</dbReference>
<sequence>MINLKDFVLRENDIDRNGHIYCKLCGKRVDEELVDLGFTKFIPRFKCEY</sequence>
<dbReference type="HOGENOM" id="CLU_3136391_0_0_9"/>
<keyword evidence="2" id="KW-1185">Reference proteome</keyword>
<dbReference type="GeneID" id="96999925"/>
<reference evidence="1 2" key="1">
    <citation type="submission" date="2012-01" db="EMBL/GenBank/DDBJ databases">
        <title>The Genome Sequence of Helcococcus kunzii ATCC 51366.</title>
        <authorList>
            <consortium name="The Broad Institute Genome Sequencing Platform"/>
            <person name="Earl A."/>
            <person name="Ward D."/>
            <person name="Feldgarden M."/>
            <person name="Gevers D."/>
            <person name="Huys G."/>
            <person name="Young S.K."/>
            <person name="Zeng Q."/>
            <person name="Gargeya S."/>
            <person name="Fitzgerald M."/>
            <person name="Haas B."/>
            <person name="Abouelleil A."/>
            <person name="Alvarado L."/>
            <person name="Arachchi H.M."/>
            <person name="Berlin A."/>
            <person name="Chapman S.B."/>
            <person name="Gearin G."/>
            <person name="Goldberg J."/>
            <person name="Griggs A."/>
            <person name="Gujja S."/>
            <person name="Hansen M."/>
            <person name="Heiman D."/>
            <person name="Howarth C."/>
            <person name="Larimer J."/>
            <person name="Lui A."/>
            <person name="MacDonald P.J.P."/>
            <person name="McCowen C."/>
            <person name="Montmayeur A."/>
            <person name="Murphy C."/>
            <person name="Neiman D."/>
            <person name="Pearson M."/>
            <person name="Priest M."/>
            <person name="Roberts A."/>
            <person name="Saif S."/>
            <person name="Shea T."/>
            <person name="Sisk P."/>
            <person name="Stolte C."/>
            <person name="Sykes S."/>
            <person name="Wortman J."/>
            <person name="Nusbaum C."/>
            <person name="Birren B."/>
        </authorList>
    </citation>
    <scope>NUCLEOTIDE SEQUENCE [LARGE SCALE GENOMIC DNA]</scope>
    <source>
        <strain evidence="1 2">ATCC 51366</strain>
    </source>
</reference>
<dbReference type="eggNOG" id="COG1484">
    <property type="taxonomic scope" value="Bacteria"/>
</dbReference>
<dbReference type="PATRIC" id="fig|883114.3.peg.810"/>
<organism evidence="1 2">
    <name type="scientific">Helcococcus kunzii ATCC 51366</name>
    <dbReference type="NCBI Taxonomy" id="883114"/>
    <lineage>
        <taxon>Bacteria</taxon>
        <taxon>Bacillati</taxon>
        <taxon>Bacillota</taxon>
        <taxon>Tissierellia</taxon>
        <taxon>Tissierellales</taxon>
        <taxon>Peptoniphilaceae</taxon>
        <taxon>Helcococcus</taxon>
    </lineage>
</organism>
<name>H3NNA9_9FIRM</name>
<dbReference type="AlphaFoldDB" id="H3NNA9"/>
<proteinExistence type="predicted"/>
<dbReference type="Proteomes" id="UP000004191">
    <property type="component" value="Unassembled WGS sequence"/>
</dbReference>
<comment type="caution">
    <text evidence="1">The sequence shown here is derived from an EMBL/GenBank/DDBJ whole genome shotgun (WGS) entry which is preliminary data.</text>
</comment>
<evidence type="ECO:0000313" key="1">
    <source>
        <dbReference type="EMBL" id="EHR33884.1"/>
    </source>
</evidence>
<accession>H3NNA9</accession>
<evidence type="ECO:0000313" key="2">
    <source>
        <dbReference type="Proteomes" id="UP000004191"/>
    </source>
</evidence>
<protein>
    <submittedName>
        <fullName evidence="1">Uncharacterized protein</fullName>
    </submittedName>
</protein>
<dbReference type="EMBL" id="AGEI01000021">
    <property type="protein sequence ID" value="EHR33884.1"/>
    <property type="molecule type" value="Genomic_DNA"/>
</dbReference>